<dbReference type="InterPro" id="IPR011049">
    <property type="entry name" value="Serralysin-like_metalloprot_C"/>
</dbReference>
<evidence type="ECO:0000313" key="1">
    <source>
        <dbReference type="EMBL" id="SDX70941.1"/>
    </source>
</evidence>
<dbReference type="Proteomes" id="UP000198672">
    <property type="component" value="Unassembled WGS sequence"/>
</dbReference>
<accession>A0A1H3DX28</accession>
<keyword evidence="2" id="KW-1185">Reference proteome</keyword>
<dbReference type="OrthoDB" id="9954422at2"/>
<dbReference type="AlphaFoldDB" id="A0A1H3DX28"/>
<gene>
    <name evidence="1" type="ORF">SAMN05421644_11050</name>
</gene>
<protein>
    <submittedName>
        <fullName evidence="1">Uncharacterized protein</fullName>
    </submittedName>
</protein>
<proteinExistence type="predicted"/>
<name>A0A1H3DX28_ALLWA</name>
<dbReference type="RefSeq" id="WP_091332674.1">
    <property type="nucleotide sequence ID" value="NZ_FNOW01000010.1"/>
</dbReference>
<sequence>MAIAAYGSGNDNIVASSSYDTYTGGGGDDFYYIGEGLAPGNYTFRDGEGTNTIVLADGVSIESSIFVQGGARITLSDGNTFNITGDISHWQFAFGGNILAADPKAGASVLNFTDAAEELGVTLPLGNDLNAPAAHGGSGTVSANGFTGETTENIVDLTLVPEAVATNGADIFVYEYSSATDRAIGEDGEVSIVGFDAAHDSIRLVDTAGKITDIEGLATLGGFVVAPDPFNNATLLDFDPKANEAQVIELLGVQLTQSEITFDCVV</sequence>
<reference evidence="2" key="1">
    <citation type="submission" date="2016-10" db="EMBL/GenBank/DDBJ databases">
        <authorList>
            <person name="Varghese N."/>
            <person name="Submissions S."/>
        </authorList>
    </citation>
    <scope>NUCLEOTIDE SEQUENCE [LARGE SCALE GENOMIC DNA]</scope>
    <source>
        <strain evidence="2">DSM 173</strain>
    </source>
</reference>
<dbReference type="EMBL" id="FNOW01000010">
    <property type="protein sequence ID" value="SDX70941.1"/>
    <property type="molecule type" value="Genomic_DNA"/>
</dbReference>
<dbReference type="SUPFAM" id="SSF51120">
    <property type="entry name" value="beta-Roll"/>
    <property type="match status" value="1"/>
</dbReference>
<organism evidence="1 2">
    <name type="scientific">Allochromatium warmingii</name>
    <name type="common">Chromatium warmingii</name>
    <dbReference type="NCBI Taxonomy" id="61595"/>
    <lineage>
        <taxon>Bacteria</taxon>
        <taxon>Pseudomonadati</taxon>
        <taxon>Pseudomonadota</taxon>
        <taxon>Gammaproteobacteria</taxon>
        <taxon>Chromatiales</taxon>
        <taxon>Chromatiaceae</taxon>
        <taxon>Allochromatium</taxon>
    </lineage>
</organism>
<dbReference type="STRING" id="61595.SAMN05421644_11050"/>
<evidence type="ECO:0000313" key="2">
    <source>
        <dbReference type="Proteomes" id="UP000198672"/>
    </source>
</evidence>